<sequence length="80" mass="9530">MANEQQYTPINCEIHDGYELACMRKAIHNVEWIDQGKTHSEKLRFLDLEYSKKGEFLIAENEQKEPRKIRLDSIFSQLPY</sequence>
<dbReference type="EMBL" id="AAOW01000003">
    <property type="protein sequence ID" value="EAR62401.1"/>
    <property type="molecule type" value="Genomic_DNA"/>
</dbReference>
<evidence type="ECO:0000313" key="1">
    <source>
        <dbReference type="EMBL" id="EAR62401.1"/>
    </source>
</evidence>
<evidence type="ECO:0000313" key="2">
    <source>
        <dbReference type="Proteomes" id="UP000002171"/>
    </source>
</evidence>
<dbReference type="SUPFAM" id="SSF101744">
    <property type="entry name" value="Rof/RNase P subunit-like"/>
    <property type="match status" value="1"/>
</dbReference>
<dbReference type="Proteomes" id="UP000002171">
    <property type="component" value="Unassembled WGS sequence"/>
</dbReference>
<dbReference type="InterPro" id="IPR023534">
    <property type="entry name" value="Rof/RNase_P-like"/>
</dbReference>
<gene>
    <name evidence="1" type="ORF">MED92_15228</name>
</gene>
<dbReference type="AlphaFoldDB" id="A0A7U8C859"/>
<dbReference type="OrthoDB" id="5786494at2"/>
<reference evidence="1 2" key="1">
    <citation type="submission" date="2006-02" db="EMBL/GenBank/DDBJ databases">
        <authorList>
            <person name="Pinhassi J."/>
            <person name="Pedros-Alio C."/>
            <person name="Ferriera S."/>
            <person name="Johnson J."/>
            <person name="Kravitz S."/>
            <person name="Halpern A."/>
            <person name="Remington K."/>
            <person name="Beeson K."/>
            <person name="Tran B."/>
            <person name="Rogers Y.-H."/>
            <person name="Friedman R."/>
            <person name="Venter J.C."/>
        </authorList>
    </citation>
    <scope>NUCLEOTIDE SEQUENCE [LARGE SCALE GENOMIC DNA]</scope>
    <source>
        <strain evidence="1 2">MED92</strain>
    </source>
</reference>
<dbReference type="RefSeq" id="WP_007020711.1">
    <property type="nucleotide sequence ID" value="NZ_CH724125.1"/>
</dbReference>
<accession>A0A7U8C859</accession>
<dbReference type="InterPro" id="IPR009778">
    <property type="entry name" value="ROF"/>
</dbReference>
<dbReference type="Gene3D" id="2.30.30.400">
    <property type="entry name" value="Rof-like"/>
    <property type="match status" value="1"/>
</dbReference>
<proteinExistence type="predicted"/>
<protein>
    <recommendedName>
        <fullName evidence="3">Transcriptional antiterminator, Rof</fullName>
    </recommendedName>
</protein>
<name>A0A7U8C859_NEPCE</name>
<keyword evidence="2" id="KW-1185">Reference proteome</keyword>
<dbReference type="InterPro" id="IPR038626">
    <property type="entry name" value="Rof-like_sf"/>
</dbReference>
<comment type="caution">
    <text evidence="1">The sequence shown here is derived from an EMBL/GenBank/DDBJ whole genome shotgun (WGS) entry which is preliminary data.</text>
</comment>
<evidence type="ECO:0008006" key="3">
    <source>
        <dbReference type="Google" id="ProtNLM"/>
    </source>
</evidence>
<organism evidence="1 2">
    <name type="scientific">Neptuniibacter caesariensis</name>
    <dbReference type="NCBI Taxonomy" id="207954"/>
    <lineage>
        <taxon>Bacteria</taxon>
        <taxon>Pseudomonadati</taxon>
        <taxon>Pseudomonadota</taxon>
        <taxon>Gammaproteobacteria</taxon>
        <taxon>Oceanospirillales</taxon>
        <taxon>Oceanospirillaceae</taxon>
        <taxon>Neptuniibacter</taxon>
    </lineage>
</organism>
<dbReference type="Pfam" id="PF07073">
    <property type="entry name" value="ROF"/>
    <property type="match status" value="1"/>
</dbReference>